<keyword evidence="2" id="KW-1185">Reference proteome</keyword>
<dbReference type="Proteomes" id="UP001497680">
    <property type="component" value="Unassembled WGS sequence"/>
</dbReference>
<accession>A0ACC0CW61</accession>
<name>A0ACC0CW61_9PEZI</name>
<dbReference type="EMBL" id="MU394334">
    <property type="protein sequence ID" value="KAI6084679.1"/>
    <property type="molecule type" value="Genomic_DNA"/>
</dbReference>
<sequence length="1158" mass="131549">MDRKVFRLRDLPDHVDRQDAAGILSRALGVDSSAIQIISLAISVDPLVSSKVATLVFNDIVQARSILEGDVQPNVKKQGDRGDEWVIEVNPHDRLVMDTHFRGFTPLYDPASRLKHHTADCIAISGLASHPFGSWQPKGHSKDFMWIRDKLPLSLPNVRPILYGYNTALIKSHSFQSIFDLALALYHHLRANGWMSPTCKPLSFLAHSLGGIVLKQVFLLIANRIDRDGPARQIIKGAVFFGVPNFGMKQSPLAAVVEGQPNVELIAKLEVNSTYLRQLDDQFSGISYLQNCSLYWAYETEESPTLAQDTKGLWSRTGPREILVTPKSATRGLYEETRQSDAIFPINEDHSNMVKFSQNDPVYHIVVEKLTEIISLEEATPISMNGTVASNLEVNATQTVTNPQISQGEQSSHEVILKSLSAPERDYRLEEIEEKFQNTFDWIYDRPEPGFSQWLRKGTGLFWINGKPGSGKSTLMKFIFQDRRTSDLLHNWRTGNTFTRVAFFFHYRGTSMQKSFEGLLRSVLSQIISERPELCRFLQTSPKQTKPLTPEDWTLPSLQRGLHNILTQDEEPLHLCLFLDAIDEYDGRLESICQFLEDLGKIRPNPNKIIKVCFSSRPWEIFFKSFRNRYGFRIHDYTQQDIQSYCLGSLLEENIPYAALETLIPYLVRHSQGVFLWVKLVVQDLSKASALSTMCKEELENLLKSYPTELDSYYVEIIERIPHMHRWKAYAMLEIAVRSKDELSPQQFISAVTCSDIGTYGEAERALQSQSLIDRDERGWAIFVSMQSKMYCGGLIEVLSGGIDGYYIQVLHQTVEDFVMDSKFKQLVLGDQAKITVENGNAFLSKYRILRHTLQAPEIAYGTYARNTEETTGRSLKVFLDSVPSHIFQVDSIESGHDDFEITTPIAFAASTGLRLYIIEKLAEDPNLLRNSTEPLLSYVVRPHYDRMPKDFVQTARFLLDRGFALDRDSTAFSALLEKMARAKFRRELVGEPINELDTTVDALYIQLAELLLDNGQDPNVDIVFEDKKFRCKPLHICPPSLMKLLLDKGASVNALSSLKMTPLDHCADDKVSDGYGTRALGEPWNRNVSLLEAYEMICLLVSRGGVLKSSKKKYMKQRLSDFESRGWPTEELRAHLFPPLTEKIVSKFKRMSSPSRG</sequence>
<comment type="caution">
    <text evidence="1">The sequence shown here is derived from an EMBL/GenBank/DDBJ whole genome shotgun (WGS) entry which is preliminary data.</text>
</comment>
<gene>
    <name evidence="1" type="ORF">F4821DRAFT_242440</name>
</gene>
<organism evidence="1 2">
    <name type="scientific">Hypoxylon rubiginosum</name>
    <dbReference type="NCBI Taxonomy" id="110542"/>
    <lineage>
        <taxon>Eukaryota</taxon>
        <taxon>Fungi</taxon>
        <taxon>Dikarya</taxon>
        <taxon>Ascomycota</taxon>
        <taxon>Pezizomycotina</taxon>
        <taxon>Sordariomycetes</taxon>
        <taxon>Xylariomycetidae</taxon>
        <taxon>Xylariales</taxon>
        <taxon>Hypoxylaceae</taxon>
        <taxon>Hypoxylon</taxon>
    </lineage>
</organism>
<proteinExistence type="predicted"/>
<evidence type="ECO:0000313" key="2">
    <source>
        <dbReference type="Proteomes" id="UP001497680"/>
    </source>
</evidence>
<reference evidence="1 2" key="1">
    <citation type="journal article" date="2022" name="New Phytol.">
        <title>Ecological generalism drives hyperdiversity of secondary metabolite gene clusters in xylarialean endophytes.</title>
        <authorList>
            <person name="Franco M.E.E."/>
            <person name="Wisecaver J.H."/>
            <person name="Arnold A.E."/>
            <person name="Ju Y.M."/>
            <person name="Slot J.C."/>
            <person name="Ahrendt S."/>
            <person name="Moore L.P."/>
            <person name="Eastman K.E."/>
            <person name="Scott K."/>
            <person name="Konkel Z."/>
            <person name="Mondo S.J."/>
            <person name="Kuo A."/>
            <person name="Hayes R.D."/>
            <person name="Haridas S."/>
            <person name="Andreopoulos B."/>
            <person name="Riley R."/>
            <person name="LaButti K."/>
            <person name="Pangilinan J."/>
            <person name="Lipzen A."/>
            <person name="Amirebrahimi M."/>
            <person name="Yan J."/>
            <person name="Adam C."/>
            <person name="Keymanesh K."/>
            <person name="Ng V."/>
            <person name="Louie K."/>
            <person name="Northen T."/>
            <person name="Drula E."/>
            <person name="Henrissat B."/>
            <person name="Hsieh H.M."/>
            <person name="Youens-Clark K."/>
            <person name="Lutzoni F."/>
            <person name="Miadlikowska J."/>
            <person name="Eastwood D.C."/>
            <person name="Hamelin R.C."/>
            <person name="Grigoriev I.V."/>
            <person name="U'Ren J.M."/>
        </authorList>
    </citation>
    <scope>NUCLEOTIDE SEQUENCE [LARGE SCALE GENOMIC DNA]</scope>
    <source>
        <strain evidence="1 2">ER1909</strain>
    </source>
</reference>
<evidence type="ECO:0000313" key="1">
    <source>
        <dbReference type="EMBL" id="KAI6084679.1"/>
    </source>
</evidence>
<protein>
    <submittedName>
        <fullName evidence="1">Uncharacterized protein</fullName>
    </submittedName>
</protein>